<dbReference type="KEGG" id="mbry:B1812_20570"/>
<proteinExistence type="predicted"/>
<keyword evidence="3" id="KW-1185">Reference proteome</keyword>
<accession>A0A1W6MZT2</accession>
<sequence>MRFLADENFPGLAVAALRSAGHDVLWICEASPGSSDQQVLQTASEERRILLTFDKDFGESAFRVGVSMSSGIILFRLPTPPASRVGSMLASRIAERRDWEGHFSVVESGRVRMRKLTAPS</sequence>
<evidence type="ECO:0000313" key="3">
    <source>
        <dbReference type="Proteomes" id="UP000193978"/>
    </source>
</evidence>
<gene>
    <name evidence="2" type="ORF">B1812_20570</name>
</gene>
<organism evidence="2 3">
    <name type="scientific">Methylocystis bryophila</name>
    <dbReference type="NCBI Taxonomy" id="655015"/>
    <lineage>
        <taxon>Bacteria</taxon>
        <taxon>Pseudomonadati</taxon>
        <taxon>Pseudomonadota</taxon>
        <taxon>Alphaproteobacteria</taxon>
        <taxon>Hyphomicrobiales</taxon>
        <taxon>Methylocystaceae</taxon>
        <taxon>Methylocystis</taxon>
    </lineage>
</organism>
<feature type="domain" description="DUF5615" evidence="1">
    <location>
        <begin position="1"/>
        <end position="108"/>
    </location>
</feature>
<dbReference type="Proteomes" id="UP000193978">
    <property type="component" value="Chromosome"/>
</dbReference>
<dbReference type="STRING" id="655015.B1812_20570"/>
<dbReference type="OrthoDB" id="9806751at2"/>
<reference evidence="2 3" key="1">
    <citation type="submission" date="2017-02" db="EMBL/GenBank/DDBJ databases">
        <authorList>
            <person name="Peterson S.W."/>
        </authorList>
    </citation>
    <scope>NUCLEOTIDE SEQUENCE [LARGE SCALE GENOMIC DNA]</scope>
    <source>
        <strain evidence="2 3">S285</strain>
    </source>
</reference>
<dbReference type="AlphaFoldDB" id="A0A1W6MZT2"/>
<dbReference type="RefSeq" id="WP_085773228.1">
    <property type="nucleotide sequence ID" value="NZ_AP027149.1"/>
</dbReference>
<evidence type="ECO:0000259" key="1">
    <source>
        <dbReference type="Pfam" id="PF18480"/>
    </source>
</evidence>
<dbReference type="EMBL" id="CP019948">
    <property type="protein sequence ID" value="ARN83080.1"/>
    <property type="molecule type" value="Genomic_DNA"/>
</dbReference>
<protein>
    <recommendedName>
        <fullName evidence="1">DUF5615 domain-containing protein</fullName>
    </recommendedName>
</protein>
<evidence type="ECO:0000313" key="2">
    <source>
        <dbReference type="EMBL" id="ARN83080.1"/>
    </source>
</evidence>
<dbReference type="InterPro" id="IPR041049">
    <property type="entry name" value="DUF5615"/>
</dbReference>
<dbReference type="Pfam" id="PF18480">
    <property type="entry name" value="DUF5615"/>
    <property type="match status" value="1"/>
</dbReference>
<name>A0A1W6MZT2_9HYPH</name>